<dbReference type="EMBL" id="CM043797">
    <property type="protein sequence ID" value="KAI4815867.1"/>
    <property type="molecule type" value="Genomic_DNA"/>
</dbReference>
<reference evidence="1" key="1">
    <citation type="submission" date="2022-05" db="EMBL/GenBank/DDBJ databases">
        <title>Chromosome-level genome of Chaenocephalus aceratus.</title>
        <authorList>
            <person name="Park H."/>
        </authorList>
    </citation>
    <scope>NUCLEOTIDE SEQUENCE</scope>
    <source>
        <strain evidence="1">KU_202001</strain>
    </source>
</reference>
<evidence type="ECO:0000313" key="2">
    <source>
        <dbReference type="Proteomes" id="UP001057452"/>
    </source>
</evidence>
<keyword evidence="2" id="KW-1185">Reference proteome</keyword>
<dbReference type="Proteomes" id="UP001057452">
    <property type="component" value="Chromosome 13"/>
</dbReference>
<proteinExistence type="predicted"/>
<organism evidence="1 2">
    <name type="scientific">Chaenocephalus aceratus</name>
    <name type="common">Blackfin icefish</name>
    <name type="synonym">Chaenichthys aceratus</name>
    <dbReference type="NCBI Taxonomy" id="36190"/>
    <lineage>
        <taxon>Eukaryota</taxon>
        <taxon>Metazoa</taxon>
        <taxon>Chordata</taxon>
        <taxon>Craniata</taxon>
        <taxon>Vertebrata</taxon>
        <taxon>Euteleostomi</taxon>
        <taxon>Actinopterygii</taxon>
        <taxon>Neopterygii</taxon>
        <taxon>Teleostei</taxon>
        <taxon>Neoteleostei</taxon>
        <taxon>Acanthomorphata</taxon>
        <taxon>Eupercaria</taxon>
        <taxon>Perciformes</taxon>
        <taxon>Notothenioidei</taxon>
        <taxon>Channichthyidae</taxon>
        <taxon>Chaenocephalus</taxon>
    </lineage>
</organism>
<gene>
    <name evidence="1" type="ORF">KUCAC02_005994</name>
</gene>
<name>A0ACB9WRN7_CHAAC</name>
<evidence type="ECO:0000313" key="1">
    <source>
        <dbReference type="EMBL" id="KAI4815867.1"/>
    </source>
</evidence>
<sequence>MSKIAHSAKIITNVLQKLSIIRAAQIMEIYNAVEEMDEDEEEDAEAPGTSSGHRLRQRSVEVVLDRDAWKKKCKNLLNYNLSARTRSPSGQPVNPQNYPDYLNIIDTPMDFSTVRRTLGEDRYENPTELSYTPNKRSKIYSMTLRLLAFFEEQIRAITSEYKTAIKSSDRLRRSQRCRKKMQPHDQSTSSQKRAAAKTQEKVESASVTKSTSAKVGVPDRARRSRRRSSSDDSKVLHQPQSLTVRASRVSRRRRNVLAPRGHHRLRTQSQSYEKQPG</sequence>
<accession>A0ACB9WRN7</accession>
<comment type="caution">
    <text evidence="1">The sequence shown here is derived from an EMBL/GenBank/DDBJ whole genome shotgun (WGS) entry which is preliminary data.</text>
</comment>
<protein>
    <submittedName>
        <fullName evidence="1">Uncharacterized protein</fullName>
    </submittedName>
</protein>